<accession>A0A1W1E8V7</accession>
<dbReference type="InterPro" id="IPR003697">
    <property type="entry name" value="Maf-like"/>
</dbReference>
<keyword evidence="2" id="KW-0378">Hydrolase</keyword>
<dbReference type="GO" id="GO:0047429">
    <property type="term" value="F:nucleoside triphosphate diphosphatase activity"/>
    <property type="evidence" value="ECO:0007669"/>
    <property type="project" value="InterPro"/>
</dbReference>
<dbReference type="InterPro" id="IPR029001">
    <property type="entry name" value="ITPase-like_fam"/>
</dbReference>
<dbReference type="PIRSF" id="PIRSF006305">
    <property type="entry name" value="Maf"/>
    <property type="match status" value="1"/>
</dbReference>
<sequence>MLCLCSQSQSRALLLRKFDIDFVQKPVDFDEDTIATGDARTFVYLASKGKLEAAQQRYGLEIPLLTADSVIATSQGKILRKPKEIDDARRILRLQSGAYISIVSAMHYKSKERLFVDLSATHYHFAPFDEDDLEAYLQSGEWQGKAGGCMVEGFCKKYIQKVKGYESTAMGLSVETLLPWIRRRDVHQRA</sequence>
<dbReference type="Gene3D" id="3.90.950.10">
    <property type="match status" value="1"/>
</dbReference>
<dbReference type="NCBIfam" id="NF003141">
    <property type="entry name" value="PRK04056.1"/>
    <property type="match status" value="1"/>
</dbReference>
<dbReference type="Pfam" id="PF02545">
    <property type="entry name" value="Maf"/>
    <property type="match status" value="1"/>
</dbReference>
<dbReference type="PANTHER" id="PTHR43213:SF5">
    <property type="entry name" value="BIFUNCTIONAL DTTP_UTP PYROPHOSPHATASE_METHYLTRANSFERASE PROTEIN-RELATED"/>
    <property type="match status" value="1"/>
</dbReference>
<name>A0A1W1E8V7_9ZZZZ</name>
<dbReference type="EMBL" id="FPIB01000012">
    <property type="protein sequence ID" value="SFV90297.1"/>
    <property type="molecule type" value="Genomic_DNA"/>
</dbReference>
<dbReference type="NCBIfam" id="TIGR00172">
    <property type="entry name" value="maf"/>
    <property type="match status" value="1"/>
</dbReference>
<dbReference type="AlphaFoldDB" id="A0A1W1E8V7"/>
<comment type="cofactor">
    <cofactor evidence="1">
        <name>a divalent metal cation</name>
        <dbReference type="ChEBI" id="CHEBI:60240"/>
    </cofactor>
</comment>
<gene>
    <name evidence="3" type="ORF">MNB_SV-4-1135</name>
</gene>
<dbReference type="HAMAP" id="MF_00528">
    <property type="entry name" value="Maf"/>
    <property type="match status" value="1"/>
</dbReference>
<proteinExistence type="inferred from homology"/>
<evidence type="ECO:0000256" key="2">
    <source>
        <dbReference type="ARBA" id="ARBA00022801"/>
    </source>
</evidence>
<reference evidence="3" key="1">
    <citation type="submission" date="2016-10" db="EMBL/GenBank/DDBJ databases">
        <authorList>
            <person name="de Groot N.N."/>
        </authorList>
    </citation>
    <scope>NUCLEOTIDE SEQUENCE</scope>
</reference>
<protein>
    <submittedName>
        <fullName evidence="3">Septum formation protein Maf</fullName>
    </submittedName>
</protein>
<evidence type="ECO:0000313" key="3">
    <source>
        <dbReference type="EMBL" id="SFV90297.1"/>
    </source>
</evidence>
<dbReference type="PANTHER" id="PTHR43213">
    <property type="entry name" value="BIFUNCTIONAL DTTP/UTP PYROPHOSPHATASE/METHYLTRANSFERASE PROTEIN-RELATED"/>
    <property type="match status" value="1"/>
</dbReference>
<evidence type="ECO:0000256" key="1">
    <source>
        <dbReference type="ARBA" id="ARBA00001968"/>
    </source>
</evidence>
<dbReference type="SUPFAM" id="SSF52972">
    <property type="entry name" value="ITPase-like"/>
    <property type="match status" value="1"/>
</dbReference>
<organism evidence="3">
    <name type="scientific">hydrothermal vent metagenome</name>
    <dbReference type="NCBI Taxonomy" id="652676"/>
    <lineage>
        <taxon>unclassified sequences</taxon>
        <taxon>metagenomes</taxon>
        <taxon>ecological metagenomes</taxon>
    </lineage>
</organism>